<dbReference type="Pfam" id="PF02625">
    <property type="entry name" value="XdhC_CoxI"/>
    <property type="match status" value="2"/>
</dbReference>
<gene>
    <name evidence="3" type="ORF">IW249_006583</name>
</gene>
<feature type="domain" description="XdhC- CoxI" evidence="1">
    <location>
        <begin position="117"/>
        <end position="191"/>
    </location>
</feature>
<dbReference type="InterPro" id="IPR003777">
    <property type="entry name" value="XdhC_CoxI"/>
</dbReference>
<reference evidence="3 4" key="1">
    <citation type="submission" date="2020-11" db="EMBL/GenBank/DDBJ databases">
        <title>Sequencing the genomes of 1000 actinobacteria strains.</title>
        <authorList>
            <person name="Klenk H.-P."/>
        </authorList>
    </citation>
    <scope>NUCLEOTIDE SEQUENCE [LARGE SCALE GENOMIC DNA]</scope>
    <source>
        <strain evidence="3 4">DSM 101695</strain>
    </source>
</reference>
<evidence type="ECO:0000313" key="4">
    <source>
        <dbReference type="Proteomes" id="UP000631791"/>
    </source>
</evidence>
<dbReference type="PANTHER" id="PTHR30388">
    <property type="entry name" value="ALDEHYDE OXIDOREDUCTASE MOLYBDENUM COFACTOR ASSEMBLY PROTEIN"/>
    <property type="match status" value="1"/>
</dbReference>
<evidence type="ECO:0000259" key="2">
    <source>
        <dbReference type="Pfam" id="PF13478"/>
    </source>
</evidence>
<dbReference type="Proteomes" id="UP000631791">
    <property type="component" value="Unassembled WGS sequence"/>
</dbReference>
<accession>A0ABS0KC16</accession>
<keyword evidence="4" id="KW-1185">Reference proteome</keyword>
<organism evidence="3 4">
    <name type="scientific">Micromonospora vinacea</name>
    <dbReference type="NCBI Taxonomy" id="709878"/>
    <lineage>
        <taxon>Bacteria</taxon>
        <taxon>Bacillati</taxon>
        <taxon>Actinomycetota</taxon>
        <taxon>Actinomycetes</taxon>
        <taxon>Micromonosporales</taxon>
        <taxon>Micromonosporaceae</taxon>
        <taxon>Micromonospora</taxon>
    </lineage>
</organism>
<dbReference type="EMBL" id="JADOTY010000001">
    <property type="protein sequence ID" value="MBG6106169.1"/>
    <property type="molecule type" value="Genomic_DNA"/>
</dbReference>
<dbReference type="InterPro" id="IPR027051">
    <property type="entry name" value="XdhC_Rossmann_dom"/>
</dbReference>
<feature type="domain" description="XdhC Rossmann" evidence="2">
    <location>
        <begin position="214"/>
        <end position="360"/>
    </location>
</feature>
<name>A0ABS0KC16_9ACTN</name>
<comment type="caution">
    <text evidence="3">The sequence shown here is derived from an EMBL/GenBank/DDBJ whole genome shotgun (WGS) entry which is preliminary data.</text>
</comment>
<proteinExistence type="predicted"/>
<dbReference type="Gene3D" id="3.40.50.720">
    <property type="entry name" value="NAD(P)-binding Rossmann-like Domain"/>
    <property type="match status" value="1"/>
</dbReference>
<feature type="domain" description="XdhC- CoxI" evidence="1">
    <location>
        <begin position="13"/>
        <end position="78"/>
    </location>
</feature>
<evidence type="ECO:0000313" key="3">
    <source>
        <dbReference type="EMBL" id="MBG6106169.1"/>
    </source>
</evidence>
<dbReference type="PANTHER" id="PTHR30388:SF4">
    <property type="entry name" value="MOLYBDENUM COFACTOR INSERTION CHAPERONE PAOD"/>
    <property type="match status" value="1"/>
</dbReference>
<dbReference type="InterPro" id="IPR052698">
    <property type="entry name" value="MoCofactor_Util/Proc"/>
</dbReference>
<sequence length="383" mass="40424">MPDVFDEVHRRCRDGEPVALATVVATWHSAPQPPGAAMVVAADGTVVGSVSGGCVEADLYERARRVLDTGQPELCRYGISDDDAYTVGLTCGGILDVFVERVDAGALPALDAVAAARRGGQPAAIVTCVAADDGTSPGAGPTDPARRLGRRLVLTGQRTVGSLGDDRLDAAARADALGLLAAGRSGPLRYGYHGQRRGDGISLFVTAYATPPRMIVFGAIDFAAAVTRIGAFLGYRVTVCDARPVFATARRFPEADEVMVQWPHRYLRTELAADRLDERTVVCVLTHDPKFDVPLLELALRHPLAYVGAMGSRRTHDERHKLLSEAGLSSEQLARLASPIGLDLGGRTPEETAVSVAAQIVAARWGGTGRPLAALDGPIHQLG</sequence>
<dbReference type="RefSeq" id="WP_307788788.1">
    <property type="nucleotide sequence ID" value="NZ_JADOTY010000001.1"/>
</dbReference>
<dbReference type="Pfam" id="PF13478">
    <property type="entry name" value="XdhC_C"/>
    <property type="match status" value="1"/>
</dbReference>
<evidence type="ECO:0000259" key="1">
    <source>
        <dbReference type="Pfam" id="PF02625"/>
    </source>
</evidence>
<protein>
    <submittedName>
        <fullName evidence="3">Xanthine dehydrogenase accessory factor</fullName>
    </submittedName>
</protein>